<sequence>MDFNRQFWTELIELYRENSCLWNSTSKDYTNKWKRQASYEKLLEKLKAVNPTATLDNLKKKIGNMRTAFQREFKKVQASKETGTNTDDVYEPTLWYYDLMSFITQSDGDGKDSTLDENNLKLESYNSTVDSDDDHDDDGSDYEREYNVSPSSLLQSFSGLENPKIEILAESKADPLSSTNSCYTAKRQKKRLPKESSEIEAKKQRVLDLAYDALANDTNDEITENECTLAGKRIGYQLQRVEERQRIIAEKLISDVMFYARMGRLQENATVYCSNPSALNICNNSSSYQHPSNSLS</sequence>
<accession>A0ABM5KJX2</accession>
<feature type="domain" description="MADF" evidence="2">
    <location>
        <begin position="10"/>
        <end position="108"/>
    </location>
</feature>
<dbReference type="SMART" id="SM00595">
    <property type="entry name" value="MADF"/>
    <property type="match status" value="1"/>
</dbReference>
<feature type="compositionally biased region" description="Acidic residues" evidence="1">
    <location>
        <begin position="130"/>
        <end position="140"/>
    </location>
</feature>
<dbReference type="RefSeq" id="XP_050510507.1">
    <property type="nucleotide sequence ID" value="XM_050654550.1"/>
</dbReference>
<organism evidence="3 4">
    <name type="scientific">Diabrotica virgifera virgifera</name>
    <name type="common">western corn rootworm</name>
    <dbReference type="NCBI Taxonomy" id="50390"/>
    <lineage>
        <taxon>Eukaryota</taxon>
        <taxon>Metazoa</taxon>
        <taxon>Ecdysozoa</taxon>
        <taxon>Arthropoda</taxon>
        <taxon>Hexapoda</taxon>
        <taxon>Insecta</taxon>
        <taxon>Pterygota</taxon>
        <taxon>Neoptera</taxon>
        <taxon>Endopterygota</taxon>
        <taxon>Coleoptera</taxon>
        <taxon>Polyphaga</taxon>
        <taxon>Cucujiformia</taxon>
        <taxon>Chrysomeloidea</taxon>
        <taxon>Chrysomelidae</taxon>
        <taxon>Galerucinae</taxon>
        <taxon>Diabroticina</taxon>
        <taxon>Diabroticites</taxon>
        <taxon>Diabrotica</taxon>
    </lineage>
</organism>
<dbReference type="Proteomes" id="UP001652700">
    <property type="component" value="Unplaced"/>
</dbReference>
<dbReference type="PROSITE" id="PS51029">
    <property type="entry name" value="MADF"/>
    <property type="match status" value="1"/>
</dbReference>
<protein>
    <recommendedName>
        <fullName evidence="2">MADF domain-containing protein</fullName>
    </recommendedName>
</protein>
<reference evidence="3" key="1">
    <citation type="submission" date="2025-05" db="UniProtKB">
        <authorList>
            <consortium name="EnsemblMetazoa"/>
        </authorList>
    </citation>
    <scope>IDENTIFICATION</scope>
</reference>
<dbReference type="GeneID" id="126887166"/>
<dbReference type="PANTHER" id="PTHR21505">
    <property type="entry name" value="MADF DOMAIN-CONTAINING PROTEIN-RELATED"/>
    <property type="match status" value="1"/>
</dbReference>
<dbReference type="PANTHER" id="PTHR21505:SF8">
    <property type="entry name" value="DPT-YFP REPRESSOR BY OVEREXPRESSION, ISOFORM D-RELATED"/>
    <property type="match status" value="1"/>
</dbReference>
<dbReference type="InterPro" id="IPR006578">
    <property type="entry name" value="MADF-dom"/>
</dbReference>
<keyword evidence="4" id="KW-1185">Reference proteome</keyword>
<evidence type="ECO:0000313" key="4">
    <source>
        <dbReference type="Proteomes" id="UP001652700"/>
    </source>
</evidence>
<evidence type="ECO:0000259" key="2">
    <source>
        <dbReference type="PROSITE" id="PS51029"/>
    </source>
</evidence>
<evidence type="ECO:0000256" key="1">
    <source>
        <dbReference type="SAM" id="MobiDB-lite"/>
    </source>
</evidence>
<name>A0ABM5KJX2_DIAVI</name>
<proteinExistence type="predicted"/>
<dbReference type="Pfam" id="PF10545">
    <property type="entry name" value="MADF_DNA_bdg"/>
    <property type="match status" value="1"/>
</dbReference>
<dbReference type="EnsemblMetazoa" id="XM_050654550.1">
    <property type="protein sequence ID" value="XP_050510507.1"/>
    <property type="gene ID" value="LOC126887166"/>
</dbReference>
<feature type="region of interest" description="Disordered" evidence="1">
    <location>
        <begin position="122"/>
        <end position="149"/>
    </location>
</feature>
<evidence type="ECO:0000313" key="3">
    <source>
        <dbReference type="EnsemblMetazoa" id="XP_050510507.1"/>
    </source>
</evidence>